<name>H0R5B2_9ACTN</name>
<dbReference type="EMBL" id="BAEH01000109">
    <property type="protein sequence ID" value="GAB20263.1"/>
    <property type="molecule type" value="Genomic_DNA"/>
</dbReference>
<keyword evidence="3" id="KW-1185">Reference proteome</keyword>
<dbReference type="AlphaFoldDB" id="H0R5B2"/>
<sequence length="334" mass="36553">MSSTRTAFTGFGVIDPEAGTVDEAGVKAAGVVAEKFYDGMEQARIDAELADRILDGTTALTRAARDRDRAFPRDLSSVEGDRKRRRLPAAGALRAGLSSRQRKARSAAKRRVVGSAPRSQVREMQRTISDPGRWTDVNSALRASTGNAQHLSAPDRASVQRMDRLIQAYEADNGRGHVVYAVIELPTDTAVASRDDVPATLQRGARISFDQYTMCSHTLHEAAAAVERRRDQGAESATVIVEIETTRGMYLGRSDSLDDTSHVLPRGMALQVTGIDPHADYRTRRGLDSTLVVQLTDSPRSPDYQPPVTGRRVFREQRAERAARAAAQERGTVR</sequence>
<dbReference type="OrthoDB" id="5140836at2"/>
<feature type="compositionally biased region" description="Low complexity" evidence="1">
    <location>
        <begin position="88"/>
        <end position="99"/>
    </location>
</feature>
<dbReference type="eggNOG" id="ENOG5033XJV">
    <property type="taxonomic scope" value="Bacteria"/>
</dbReference>
<dbReference type="STRING" id="1077974.GOEFS_109_00080"/>
<gene>
    <name evidence="2" type="ORF">GOEFS_109_00080</name>
</gene>
<dbReference type="RefSeq" id="WP_007319598.1">
    <property type="nucleotide sequence ID" value="NZ_BAEH01000109.1"/>
</dbReference>
<reference evidence="2 3" key="1">
    <citation type="submission" date="2011-12" db="EMBL/GenBank/DDBJ databases">
        <title>Whole genome shotgun sequence of Gordonia effusa NBRC 100432.</title>
        <authorList>
            <person name="Yoshida I."/>
            <person name="Takarada H."/>
            <person name="Hosoyama A."/>
            <person name="Tsuchikane K."/>
            <person name="Katsumata H."/>
            <person name="Yamazaki S."/>
            <person name="Fujita N."/>
        </authorList>
    </citation>
    <scope>NUCLEOTIDE SEQUENCE [LARGE SCALE GENOMIC DNA]</scope>
    <source>
        <strain evidence="2 3">NBRC 100432</strain>
    </source>
</reference>
<evidence type="ECO:0000256" key="1">
    <source>
        <dbReference type="SAM" id="MobiDB-lite"/>
    </source>
</evidence>
<feature type="region of interest" description="Disordered" evidence="1">
    <location>
        <begin position="74"/>
        <end position="134"/>
    </location>
</feature>
<dbReference type="Proteomes" id="UP000035034">
    <property type="component" value="Unassembled WGS sequence"/>
</dbReference>
<accession>H0R5B2</accession>
<organism evidence="2 3">
    <name type="scientific">Gordonia effusa NBRC 100432</name>
    <dbReference type="NCBI Taxonomy" id="1077974"/>
    <lineage>
        <taxon>Bacteria</taxon>
        <taxon>Bacillati</taxon>
        <taxon>Actinomycetota</taxon>
        <taxon>Actinomycetes</taxon>
        <taxon>Mycobacteriales</taxon>
        <taxon>Gordoniaceae</taxon>
        <taxon>Gordonia</taxon>
    </lineage>
</organism>
<feature type="compositionally biased region" description="Basic residues" evidence="1">
    <location>
        <begin position="100"/>
        <end position="112"/>
    </location>
</feature>
<evidence type="ECO:0000313" key="2">
    <source>
        <dbReference type="EMBL" id="GAB20263.1"/>
    </source>
</evidence>
<protein>
    <submittedName>
        <fullName evidence="2">Uncharacterized protein</fullName>
    </submittedName>
</protein>
<comment type="caution">
    <text evidence="2">The sequence shown here is derived from an EMBL/GenBank/DDBJ whole genome shotgun (WGS) entry which is preliminary data.</text>
</comment>
<evidence type="ECO:0000313" key="3">
    <source>
        <dbReference type="Proteomes" id="UP000035034"/>
    </source>
</evidence>
<proteinExistence type="predicted"/>